<proteinExistence type="predicted"/>
<organism evidence="2 3">
    <name type="scientific">Sordaria brevicollis</name>
    <dbReference type="NCBI Taxonomy" id="83679"/>
    <lineage>
        <taxon>Eukaryota</taxon>
        <taxon>Fungi</taxon>
        <taxon>Dikarya</taxon>
        <taxon>Ascomycota</taxon>
        <taxon>Pezizomycotina</taxon>
        <taxon>Sordariomycetes</taxon>
        <taxon>Sordariomycetidae</taxon>
        <taxon>Sordariales</taxon>
        <taxon>Sordariaceae</taxon>
        <taxon>Sordaria</taxon>
    </lineage>
</organism>
<feature type="compositionally biased region" description="Basic and acidic residues" evidence="1">
    <location>
        <begin position="464"/>
        <end position="475"/>
    </location>
</feature>
<feature type="compositionally biased region" description="Acidic residues" evidence="1">
    <location>
        <begin position="1311"/>
        <end position="1327"/>
    </location>
</feature>
<feature type="compositionally biased region" description="Polar residues" evidence="1">
    <location>
        <begin position="962"/>
        <end position="978"/>
    </location>
</feature>
<reference evidence="2" key="1">
    <citation type="journal article" date="2023" name="Mol. Phylogenet. Evol.">
        <title>Genome-scale phylogeny and comparative genomics of the fungal order Sordariales.</title>
        <authorList>
            <person name="Hensen N."/>
            <person name="Bonometti L."/>
            <person name="Westerberg I."/>
            <person name="Brannstrom I.O."/>
            <person name="Guillou S."/>
            <person name="Cros-Aarteil S."/>
            <person name="Calhoun S."/>
            <person name="Haridas S."/>
            <person name="Kuo A."/>
            <person name="Mondo S."/>
            <person name="Pangilinan J."/>
            <person name="Riley R."/>
            <person name="LaButti K."/>
            <person name="Andreopoulos B."/>
            <person name="Lipzen A."/>
            <person name="Chen C."/>
            <person name="Yan M."/>
            <person name="Daum C."/>
            <person name="Ng V."/>
            <person name="Clum A."/>
            <person name="Steindorff A."/>
            <person name="Ohm R.A."/>
            <person name="Martin F."/>
            <person name="Silar P."/>
            <person name="Natvig D.O."/>
            <person name="Lalanne C."/>
            <person name="Gautier V."/>
            <person name="Ament-Velasquez S.L."/>
            <person name="Kruys A."/>
            <person name="Hutchinson M.I."/>
            <person name="Powell A.J."/>
            <person name="Barry K."/>
            <person name="Miller A.N."/>
            <person name="Grigoriev I.V."/>
            <person name="Debuchy R."/>
            <person name="Gladieux P."/>
            <person name="Hiltunen Thoren M."/>
            <person name="Johannesson H."/>
        </authorList>
    </citation>
    <scope>NUCLEOTIDE SEQUENCE</scope>
    <source>
        <strain evidence="2">FGSC 1904</strain>
    </source>
</reference>
<feature type="compositionally biased region" description="Polar residues" evidence="1">
    <location>
        <begin position="409"/>
        <end position="420"/>
    </location>
</feature>
<reference evidence="2" key="2">
    <citation type="submission" date="2023-07" db="EMBL/GenBank/DDBJ databases">
        <authorList>
            <consortium name="Lawrence Berkeley National Laboratory"/>
            <person name="Haridas S."/>
            <person name="Hensen N."/>
            <person name="Bonometti L."/>
            <person name="Westerberg I."/>
            <person name="Brannstrom I.O."/>
            <person name="Guillou S."/>
            <person name="Cros-Aarteil S."/>
            <person name="Calhoun S."/>
            <person name="Kuo A."/>
            <person name="Mondo S."/>
            <person name="Pangilinan J."/>
            <person name="Riley R."/>
            <person name="LaButti K."/>
            <person name="Andreopoulos B."/>
            <person name="Lipzen A."/>
            <person name="Chen C."/>
            <person name="Yanf M."/>
            <person name="Daum C."/>
            <person name="Ng V."/>
            <person name="Clum A."/>
            <person name="Steindorff A."/>
            <person name="Ohm R."/>
            <person name="Martin F."/>
            <person name="Silar P."/>
            <person name="Natvig D."/>
            <person name="Lalanne C."/>
            <person name="Gautier V."/>
            <person name="Ament-velasquez S.L."/>
            <person name="Kruys A."/>
            <person name="Hutchinson M.I."/>
            <person name="Powell A.J."/>
            <person name="Barry K."/>
            <person name="Miller A.N."/>
            <person name="Grigoriev I.V."/>
            <person name="Debuchy R."/>
            <person name="Gladieux P."/>
            <person name="Thoren M.H."/>
            <person name="Johannesson H."/>
        </authorList>
    </citation>
    <scope>NUCLEOTIDE SEQUENCE</scope>
    <source>
        <strain evidence="2">FGSC 1904</strain>
    </source>
</reference>
<feature type="compositionally biased region" description="Low complexity" evidence="1">
    <location>
        <begin position="979"/>
        <end position="993"/>
    </location>
</feature>
<feature type="compositionally biased region" description="Polar residues" evidence="1">
    <location>
        <begin position="1097"/>
        <end position="1111"/>
    </location>
</feature>
<gene>
    <name evidence="2" type="ORF">B0T20DRAFT_458965</name>
</gene>
<feature type="compositionally biased region" description="Basic and acidic residues" evidence="1">
    <location>
        <begin position="553"/>
        <end position="568"/>
    </location>
</feature>
<feature type="compositionally biased region" description="Acidic residues" evidence="1">
    <location>
        <begin position="1003"/>
        <end position="1017"/>
    </location>
</feature>
<feature type="compositionally biased region" description="Low complexity" evidence="1">
    <location>
        <begin position="1"/>
        <end position="13"/>
    </location>
</feature>
<feature type="compositionally biased region" description="Basic residues" evidence="1">
    <location>
        <begin position="93"/>
        <end position="107"/>
    </location>
</feature>
<feature type="compositionally biased region" description="Acidic residues" evidence="1">
    <location>
        <begin position="386"/>
        <end position="395"/>
    </location>
</feature>
<protein>
    <submittedName>
        <fullName evidence="2">Uncharacterized protein</fullName>
    </submittedName>
</protein>
<comment type="caution">
    <text evidence="2">The sequence shown here is derived from an EMBL/GenBank/DDBJ whole genome shotgun (WGS) entry which is preliminary data.</text>
</comment>
<feature type="compositionally biased region" description="Low complexity" evidence="1">
    <location>
        <begin position="1255"/>
        <end position="1273"/>
    </location>
</feature>
<feature type="compositionally biased region" description="Polar residues" evidence="1">
    <location>
        <begin position="1198"/>
        <end position="1210"/>
    </location>
</feature>
<feature type="region of interest" description="Disordered" evidence="1">
    <location>
        <begin position="870"/>
        <end position="1285"/>
    </location>
</feature>
<feature type="compositionally biased region" description="Polar residues" evidence="1">
    <location>
        <begin position="633"/>
        <end position="650"/>
    </location>
</feature>
<feature type="compositionally biased region" description="Polar residues" evidence="1">
    <location>
        <begin position="1179"/>
        <end position="1190"/>
    </location>
</feature>
<dbReference type="Proteomes" id="UP001281003">
    <property type="component" value="Unassembled WGS sequence"/>
</dbReference>
<feature type="compositionally biased region" description="Acidic residues" evidence="1">
    <location>
        <begin position="72"/>
        <end position="85"/>
    </location>
</feature>
<dbReference type="EMBL" id="JAUTDP010000002">
    <property type="protein sequence ID" value="KAK3401907.1"/>
    <property type="molecule type" value="Genomic_DNA"/>
</dbReference>
<feature type="compositionally biased region" description="Acidic residues" evidence="1">
    <location>
        <begin position="339"/>
        <end position="349"/>
    </location>
</feature>
<feature type="region of interest" description="Disordered" evidence="1">
    <location>
        <begin position="774"/>
        <end position="799"/>
    </location>
</feature>
<feature type="region of interest" description="Disordered" evidence="1">
    <location>
        <begin position="1297"/>
        <end position="1327"/>
    </location>
</feature>
<feature type="compositionally biased region" description="Low complexity" evidence="1">
    <location>
        <begin position="396"/>
        <end position="408"/>
    </location>
</feature>
<feature type="compositionally biased region" description="Acidic residues" evidence="1">
    <location>
        <begin position="870"/>
        <end position="881"/>
    </location>
</feature>
<feature type="compositionally biased region" description="Low complexity" evidence="1">
    <location>
        <begin position="1024"/>
        <end position="1089"/>
    </location>
</feature>
<evidence type="ECO:0000313" key="3">
    <source>
        <dbReference type="Proteomes" id="UP001281003"/>
    </source>
</evidence>
<feature type="region of interest" description="Disordered" evidence="1">
    <location>
        <begin position="1"/>
        <end position="27"/>
    </location>
</feature>
<evidence type="ECO:0000313" key="2">
    <source>
        <dbReference type="EMBL" id="KAK3401907.1"/>
    </source>
</evidence>
<accession>A0AAE0PL66</accession>
<feature type="compositionally biased region" description="Polar residues" evidence="1">
    <location>
        <begin position="206"/>
        <end position="215"/>
    </location>
</feature>
<feature type="compositionally biased region" description="Basic and acidic residues" evidence="1">
    <location>
        <begin position="430"/>
        <end position="446"/>
    </location>
</feature>
<feature type="compositionally biased region" description="Basic residues" evidence="1">
    <location>
        <begin position="181"/>
        <end position="198"/>
    </location>
</feature>
<sequence>MPRRGTTGTNTTTSREYHSSPIPQQVRFPARSKIVKTYGKRTASSSARNSLRQQTLTQIFPVGMRGEGSELLVDDGDEPLGEEGETTVVDKKGKGKGGRARDAKRRKTMGDTPNQPGSSFHTQKITQFLSSAVKGEEGEEGDEKLIRDSQDEDDDDVGMDDTFAFLPKEESPELVSEKKKAPVGRKTRSTSGKAKGKGKAKEEAQTEVSTVPKTPTTKRIKVNIDEVPSSQPTPFTPLIGYSPIGPYRSPLKNKSTTNTGPATTTTTTTSETKQTPKHPRHLEIQDSYSIGGSSPFSIHQSPSPSPLKKTPMSIRSKPKPQTVSKRQPLGELPVPVPAEDQDEDEEAVEEQGTPTKPRAGAGGGSSAAKASTGSGGGKKRAFVEIPDSEDDDDESFAGSPSSSAAVSSNKVGTKTPTRQRVTAPPPPPDSAKENRTPKPVETRKKEDEDEEMEEPPGTPTPIARRSEVLRTREEVPSSSAEDGMDYESDEGVISPLVPSSLAQATSRGGLGVDGPRAAVEQPTATRHGGDTSQVSRTPSTKRRVQIELPSMNDEEHASDEEVLKETPHRVKPAITNNTTTTKPSPPSATGGGRRKVVQIELPPPSTTTKVAEQPAEEEEEDILKETPHRTTKTTRFSSPKTKISPRQPQKSPIVGRSQHRSQRLTQRSQLYSQGLESQRVPFEIIRAMGRPTGTSDVFITVSPQHLDEITSGIRDHEFRPHILPGVRAWFYATEPVNEVKYMATLGQPALKPGEVDESTGVGNGEFNRGESYWEGSTVSGSASGSFGGSGSMRSSGGQGEQNKFAYKLLQVYQLNNPVKKDELEEHGFGKGLPMKWRLLPPAAVGDLLANLRCALFAEEGEDDELEAIAEEGEEEEDEEMGEAPAPAAAEETAEKESQADHGVTVSQELEEQLRSDMIRSETQMQSVEDDPAAVTAARMPGLRHDSSTIASSPQRPLRTPARVTSSGSKKARSSQPRMTVTKVTKKQVQVTTTAKRYQFAQLEMEEDEDEDEDDGDLDLDKGGMETPPAATRTAPRSRSTKAASASASASKSSTSTGRKSTGDRTSISQQTTQSQTQTQTQSQSQVGTRQTRRHSQRLTSSQQELVESQPRSTRKALQERASMLPPPSPAKARPNYNTARPSQATTASGPSSPIIPPRPDDEDEQEELSLPQLPGTGRGQATNRTGNMTKAPSKMQHSESLTASDVTESSVVRPALPDEADDSHILLSSSSLPEGAERSGSVTPKGNTRSRRGTRTPGSGRTTRGLGLGRLPPMSSQGMSASLGPDSLLVDVEGVRAPPELQLGGLREMDSEVDEDETASEDDGDLN</sequence>
<feature type="compositionally biased region" description="Basic and acidic residues" evidence="1">
    <location>
        <begin position="167"/>
        <end position="180"/>
    </location>
</feature>
<evidence type="ECO:0000256" key="1">
    <source>
        <dbReference type="SAM" id="MobiDB-lite"/>
    </source>
</evidence>
<feature type="compositionally biased region" description="Low complexity" evidence="1">
    <location>
        <begin position="256"/>
        <end position="273"/>
    </location>
</feature>
<feature type="compositionally biased region" description="Polar residues" evidence="1">
    <location>
        <begin position="286"/>
        <end position="302"/>
    </location>
</feature>
<feature type="compositionally biased region" description="Low complexity" evidence="1">
    <location>
        <begin position="572"/>
        <end position="582"/>
    </location>
</feature>
<feature type="compositionally biased region" description="Polar residues" evidence="1">
    <location>
        <begin position="111"/>
        <end position="130"/>
    </location>
</feature>
<keyword evidence="3" id="KW-1185">Reference proteome</keyword>
<feature type="region of interest" description="Disordered" evidence="1">
    <location>
        <begin position="59"/>
        <end position="662"/>
    </location>
</feature>
<feature type="compositionally biased region" description="Acidic residues" evidence="1">
    <location>
        <begin position="150"/>
        <end position="159"/>
    </location>
</feature>
<feature type="compositionally biased region" description="Polar residues" evidence="1">
    <location>
        <begin position="1135"/>
        <end position="1149"/>
    </location>
</feature>
<feature type="compositionally biased region" description="Low complexity" evidence="1">
    <location>
        <begin position="775"/>
        <end position="784"/>
    </location>
</feature>
<name>A0AAE0PL66_SORBR</name>